<feature type="compositionally biased region" description="Polar residues" evidence="1">
    <location>
        <begin position="42"/>
        <end position="57"/>
    </location>
</feature>
<dbReference type="Proteomes" id="UP001187531">
    <property type="component" value="Unassembled WGS sequence"/>
</dbReference>
<sequence>MKTTTHTMLRLSAITFVTSFPLTAVKHEIVSSIEPEAAAVGSLSSDSETSVTNMNSNEQEELHLESEITPVKLSESNSEVSVMSTNIGEQVKPSLDTGFQPLKSLAKLVTEGITDETEVDVSRVKRSPGRGRKKGYEFVKIDPQQENLRFILQN</sequence>
<evidence type="ECO:0000256" key="2">
    <source>
        <dbReference type="SAM" id="SignalP"/>
    </source>
</evidence>
<evidence type="ECO:0000256" key="1">
    <source>
        <dbReference type="SAM" id="MobiDB-lite"/>
    </source>
</evidence>
<keyword evidence="2" id="KW-0732">Signal</keyword>
<keyword evidence="4" id="KW-1185">Reference proteome</keyword>
<proteinExistence type="predicted"/>
<dbReference type="AlphaFoldDB" id="A0AA88I507"/>
<evidence type="ECO:0000313" key="4">
    <source>
        <dbReference type="Proteomes" id="UP001187531"/>
    </source>
</evidence>
<gene>
    <name evidence="3" type="ORF">QYM36_005433</name>
</gene>
<feature type="chain" id="PRO_5041731509" evidence="2">
    <location>
        <begin position="20"/>
        <end position="154"/>
    </location>
</feature>
<protein>
    <submittedName>
        <fullName evidence="3">Uncharacterized protein</fullName>
    </submittedName>
</protein>
<organism evidence="3 4">
    <name type="scientific">Artemia franciscana</name>
    <name type="common">Brine shrimp</name>
    <name type="synonym">Artemia sanfranciscana</name>
    <dbReference type="NCBI Taxonomy" id="6661"/>
    <lineage>
        <taxon>Eukaryota</taxon>
        <taxon>Metazoa</taxon>
        <taxon>Ecdysozoa</taxon>
        <taxon>Arthropoda</taxon>
        <taxon>Crustacea</taxon>
        <taxon>Branchiopoda</taxon>
        <taxon>Anostraca</taxon>
        <taxon>Artemiidae</taxon>
        <taxon>Artemia</taxon>
    </lineage>
</organism>
<comment type="caution">
    <text evidence="3">The sequence shown here is derived from an EMBL/GenBank/DDBJ whole genome shotgun (WGS) entry which is preliminary data.</text>
</comment>
<dbReference type="EMBL" id="JAVRJZ010000008">
    <property type="protein sequence ID" value="KAK2719961.1"/>
    <property type="molecule type" value="Genomic_DNA"/>
</dbReference>
<feature type="signal peptide" evidence="2">
    <location>
        <begin position="1"/>
        <end position="19"/>
    </location>
</feature>
<reference evidence="3" key="1">
    <citation type="submission" date="2023-07" db="EMBL/GenBank/DDBJ databases">
        <title>Chromosome-level genome assembly of Artemia franciscana.</title>
        <authorList>
            <person name="Jo E."/>
        </authorList>
    </citation>
    <scope>NUCLEOTIDE SEQUENCE</scope>
    <source>
        <tissue evidence="3">Whole body</tissue>
    </source>
</reference>
<evidence type="ECO:0000313" key="3">
    <source>
        <dbReference type="EMBL" id="KAK2719961.1"/>
    </source>
</evidence>
<accession>A0AA88I507</accession>
<name>A0AA88I507_ARTSF</name>
<feature type="region of interest" description="Disordered" evidence="1">
    <location>
        <begin position="40"/>
        <end position="68"/>
    </location>
</feature>